<feature type="domain" description="Glycosyl hydrolase family 95 N-terminal" evidence="1">
    <location>
        <begin position="26"/>
        <end position="122"/>
    </location>
</feature>
<dbReference type="RefSeq" id="WP_197706105.1">
    <property type="nucleotide sequence ID" value="NZ_AP017313.1"/>
</dbReference>
<reference evidence="2 3" key="1">
    <citation type="submission" date="2015-12" db="EMBL/GenBank/DDBJ databases">
        <title>Genome sequence of Mucilaginibacter gotjawali.</title>
        <authorList>
            <person name="Lee J.S."/>
            <person name="Lee K.C."/>
            <person name="Kim K.K."/>
            <person name="Lee B.W."/>
        </authorList>
    </citation>
    <scope>NUCLEOTIDE SEQUENCE [LARGE SCALE GENOMIC DNA]</scope>
    <source>
        <strain evidence="2 3">SA3-7</strain>
    </source>
</reference>
<sequence>MKKVILGFVLFLWFNAGYGQSSVHDLQFDTLAKRWDEAIPLGNGMLGALVWQKDDKLRFSLDRADLWDLRPMKDLHRKEFSYQWVIGQVNKKTIPQYSNTLTHPMIKSLRHHASPAGRLSLTLAAGVRCNRSICLLTRPFARLNGRMGQL</sequence>
<gene>
    <name evidence="2" type="ORF">MgSA37_01843</name>
</gene>
<dbReference type="AlphaFoldDB" id="A0A0X8X0Q1"/>
<organism evidence="2 3">
    <name type="scientific">Mucilaginibacter gotjawali</name>
    <dbReference type="NCBI Taxonomy" id="1550579"/>
    <lineage>
        <taxon>Bacteria</taxon>
        <taxon>Pseudomonadati</taxon>
        <taxon>Bacteroidota</taxon>
        <taxon>Sphingobacteriia</taxon>
        <taxon>Sphingobacteriales</taxon>
        <taxon>Sphingobacteriaceae</taxon>
        <taxon>Mucilaginibacter</taxon>
    </lineage>
</organism>
<protein>
    <recommendedName>
        <fullName evidence="1">Glycosyl hydrolase family 95 N-terminal domain-containing protein</fullName>
    </recommendedName>
</protein>
<dbReference type="InterPro" id="IPR027414">
    <property type="entry name" value="GH95_N_dom"/>
</dbReference>
<accession>A0A0X8X0Q1</accession>
<proteinExistence type="predicted"/>
<dbReference type="Proteomes" id="UP000218263">
    <property type="component" value="Chromosome"/>
</dbReference>
<evidence type="ECO:0000313" key="3">
    <source>
        <dbReference type="Proteomes" id="UP000218263"/>
    </source>
</evidence>
<dbReference type="Pfam" id="PF14498">
    <property type="entry name" value="Glyco_hyd_65N_2"/>
    <property type="match status" value="1"/>
</dbReference>
<name>A0A0X8X0Q1_9SPHI</name>
<evidence type="ECO:0000313" key="2">
    <source>
        <dbReference type="EMBL" id="BAU53674.1"/>
    </source>
</evidence>
<dbReference type="Gene3D" id="2.70.98.50">
    <property type="entry name" value="putative glycoside hydrolase family protein from bacillus halodurans"/>
    <property type="match status" value="1"/>
</dbReference>
<dbReference type="KEGG" id="mgot:MgSA37_01843"/>
<evidence type="ECO:0000259" key="1">
    <source>
        <dbReference type="Pfam" id="PF14498"/>
    </source>
</evidence>
<keyword evidence="3" id="KW-1185">Reference proteome</keyword>
<dbReference type="EMBL" id="AP017313">
    <property type="protein sequence ID" value="BAU53674.1"/>
    <property type="molecule type" value="Genomic_DNA"/>
</dbReference>